<proteinExistence type="predicted"/>
<dbReference type="EMBL" id="GAIX01004575">
    <property type="protein sequence ID" value="JAA87985.1"/>
    <property type="molecule type" value="Transcribed_RNA"/>
</dbReference>
<name>S4PKC5_9NEOP</name>
<dbReference type="AlphaFoldDB" id="S4PKC5"/>
<reference evidence="1" key="1">
    <citation type="journal article" date="2013" name="BMC Genomics">
        <title>Unscrambling butterfly oogenesis.</title>
        <authorList>
            <person name="Carter J.M."/>
            <person name="Baker S.C."/>
            <person name="Pink R."/>
            <person name="Carter D.R."/>
            <person name="Collins A."/>
            <person name="Tomlin J."/>
            <person name="Gibbs M."/>
            <person name="Breuker C.J."/>
        </authorList>
    </citation>
    <scope>NUCLEOTIDE SEQUENCE</scope>
    <source>
        <tissue evidence="1">Ovary</tissue>
    </source>
</reference>
<protein>
    <submittedName>
        <fullName evidence="1">Uncharacterized protein</fullName>
    </submittedName>
</protein>
<reference evidence="1" key="2">
    <citation type="submission" date="2013-05" db="EMBL/GenBank/DDBJ databases">
        <authorList>
            <person name="Carter J.-M."/>
            <person name="Baker S.C."/>
            <person name="Pink R."/>
            <person name="Carter D.R.F."/>
            <person name="Collins A."/>
            <person name="Tomlin J."/>
            <person name="Gibbs M."/>
            <person name="Breuker C.J."/>
        </authorList>
    </citation>
    <scope>NUCLEOTIDE SEQUENCE</scope>
    <source>
        <tissue evidence="1">Ovary</tissue>
    </source>
</reference>
<sequence>MVYVCRYVCLLIYYQYTAQSLLQSWRKLVLGLFKTLTQLKNPMLYKPIIFLNFREIITNFSGKHATGEYQFSARSLVSDVMR</sequence>
<organism evidence="1">
    <name type="scientific">Pararge aegeria</name>
    <name type="common">speckled wood butterfly</name>
    <dbReference type="NCBI Taxonomy" id="116150"/>
    <lineage>
        <taxon>Eukaryota</taxon>
        <taxon>Metazoa</taxon>
        <taxon>Ecdysozoa</taxon>
        <taxon>Arthropoda</taxon>
        <taxon>Hexapoda</taxon>
        <taxon>Insecta</taxon>
        <taxon>Pterygota</taxon>
        <taxon>Neoptera</taxon>
        <taxon>Endopterygota</taxon>
        <taxon>Lepidoptera</taxon>
        <taxon>Glossata</taxon>
        <taxon>Ditrysia</taxon>
        <taxon>Papilionoidea</taxon>
        <taxon>Nymphalidae</taxon>
        <taxon>Satyrinae</taxon>
        <taxon>Satyrini</taxon>
        <taxon>Parargina</taxon>
        <taxon>Pararge</taxon>
    </lineage>
</organism>
<accession>S4PKC5</accession>
<evidence type="ECO:0000313" key="1">
    <source>
        <dbReference type="EMBL" id="JAA87985.1"/>
    </source>
</evidence>